<dbReference type="InterPro" id="IPR050904">
    <property type="entry name" value="Adhesion/Biosynth-related"/>
</dbReference>
<keyword evidence="2" id="KW-0732">Signal</keyword>
<gene>
    <name evidence="4" type="ORF">P171DRAFT_527057</name>
</gene>
<dbReference type="EMBL" id="MU001517">
    <property type="protein sequence ID" value="KAF2437287.1"/>
    <property type="molecule type" value="Genomic_DNA"/>
</dbReference>
<organism evidence="4 5">
    <name type="scientific">Karstenula rhodostoma CBS 690.94</name>
    <dbReference type="NCBI Taxonomy" id="1392251"/>
    <lineage>
        <taxon>Eukaryota</taxon>
        <taxon>Fungi</taxon>
        <taxon>Dikarya</taxon>
        <taxon>Ascomycota</taxon>
        <taxon>Pezizomycotina</taxon>
        <taxon>Dothideomycetes</taxon>
        <taxon>Pleosporomycetidae</taxon>
        <taxon>Pleosporales</taxon>
        <taxon>Massarineae</taxon>
        <taxon>Didymosphaeriaceae</taxon>
        <taxon>Karstenula</taxon>
    </lineage>
</organism>
<evidence type="ECO:0000256" key="2">
    <source>
        <dbReference type="SAM" id="SignalP"/>
    </source>
</evidence>
<protein>
    <submittedName>
        <fullName evidence="4">FAS1 domain-containing protein</fullName>
    </submittedName>
</protein>
<evidence type="ECO:0000259" key="3">
    <source>
        <dbReference type="PROSITE" id="PS50213"/>
    </source>
</evidence>
<dbReference type="GO" id="GO:0016236">
    <property type="term" value="P:macroautophagy"/>
    <property type="evidence" value="ECO:0007669"/>
    <property type="project" value="TreeGrafter"/>
</dbReference>
<reference evidence="4" key="1">
    <citation type="journal article" date="2020" name="Stud. Mycol.">
        <title>101 Dothideomycetes genomes: a test case for predicting lifestyles and emergence of pathogens.</title>
        <authorList>
            <person name="Haridas S."/>
            <person name="Albert R."/>
            <person name="Binder M."/>
            <person name="Bloem J."/>
            <person name="Labutti K."/>
            <person name="Salamov A."/>
            <person name="Andreopoulos B."/>
            <person name="Baker S."/>
            <person name="Barry K."/>
            <person name="Bills G."/>
            <person name="Bluhm B."/>
            <person name="Cannon C."/>
            <person name="Castanera R."/>
            <person name="Culley D."/>
            <person name="Daum C."/>
            <person name="Ezra D."/>
            <person name="Gonzalez J."/>
            <person name="Henrissat B."/>
            <person name="Kuo A."/>
            <person name="Liang C."/>
            <person name="Lipzen A."/>
            <person name="Lutzoni F."/>
            <person name="Magnuson J."/>
            <person name="Mondo S."/>
            <person name="Nolan M."/>
            <person name="Ohm R."/>
            <person name="Pangilinan J."/>
            <person name="Park H.-J."/>
            <person name="Ramirez L."/>
            <person name="Alfaro M."/>
            <person name="Sun H."/>
            <person name="Tritt A."/>
            <person name="Yoshinaga Y."/>
            <person name="Zwiers L.-H."/>
            <person name="Turgeon B."/>
            <person name="Goodwin S."/>
            <person name="Spatafora J."/>
            <person name="Crous P."/>
            <person name="Grigoriev I."/>
        </authorList>
    </citation>
    <scope>NUCLEOTIDE SEQUENCE</scope>
    <source>
        <strain evidence="4">CBS 690.94</strain>
    </source>
</reference>
<feature type="domain" description="FAS1" evidence="3">
    <location>
        <begin position="18"/>
        <end position="175"/>
    </location>
</feature>
<dbReference type="PANTHER" id="PTHR10900">
    <property type="entry name" value="PERIOSTIN-RELATED"/>
    <property type="match status" value="1"/>
</dbReference>
<name>A0A9P4U5S2_9PLEO</name>
<dbReference type="Pfam" id="PF02469">
    <property type="entry name" value="Fasciclin"/>
    <property type="match status" value="2"/>
</dbReference>
<dbReference type="Proteomes" id="UP000799764">
    <property type="component" value="Unassembled WGS sequence"/>
</dbReference>
<evidence type="ECO:0000256" key="1">
    <source>
        <dbReference type="SAM" id="MobiDB-lite"/>
    </source>
</evidence>
<dbReference type="InterPro" id="IPR000782">
    <property type="entry name" value="FAS1_domain"/>
</dbReference>
<feature type="compositionally biased region" description="Low complexity" evidence="1">
    <location>
        <begin position="335"/>
        <end position="350"/>
    </location>
</feature>
<comment type="caution">
    <text evidence="4">The sequence shown here is derived from an EMBL/GenBank/DDBJ whole genome shotgun (WGS) entry which is preliminary data.</text>
</comment>
<dbReference type="PANTHER" id="PTHR10900:SF77">
    <property type="entry name" value="FI19380P1"/>
    <property type="match status" value="1"/>
</dbReference>
<dbReference type="OrthoDB" id="286301at2759"/>
<dbReference type="SUPFAM" id="SSF82153">
    <property type="entry name" value="FAS1 domain"/>
    <property type="match status" value="2"/>
</dbReference>
<feature type="signal peptide" evidence="2">
    <location>
        <begin position="1"/>
        <end position="16"/>
    </location>
</feature>
<dbReference type="AlphaFoldDB" id="A0A9P4U5S2"/>
<dbReference type="PROSITE" id="PS50213">
    <property type="entry name" value="FAS1"/>
    <property type="match status" value="2"/>
</dbReference>
<dbReference type="Gene3D" id="2.30.180.10">
    <property type="entry name" value="FAS1 domain"/>
    <property type="match status" value="2"/>
</dbReference>
<dbReference type="InterPro" id="IPR036378">
    <property type="entry name" value="FAS1_dom_sf"/>
</dbReference>
<evidence type="ECO:0000313" key="5">
    <source>
        <dbReference type="Proteomes" id="UP000799764"/>
    </source>
</evidence>
<dbReference type="GO" id="GO:0000329">
    <property type="term" value="C:fungal-type vacuole membrane"/>
    <property type="evidence" value="ECO:0007669"/>
    <property type="project" value="TreeGrafter"/>
</dbReference>
<feature type="chain" id="PRO_5040358449" evidence="2">
    <location>
        <begin position="17"/>
        <end position="350"/>
    </location>
</feature>
<dbReference type="SMART" id="SM00554">
    <property type="entry name" value="FAS1"/>
    <property type="match status" value="2"/>
</dbReference>
<feature type="domain" description="FAS1" evidence="3">
    <location>
        <begin position="180"/>
        <end position="307"/>
    </location>
</feature>
<keyword evidence="5" id="KW-1185">Reference proteome</keyword>
<sequence>MRTSLALTAYISAVLAQAPSLTDLIASQPNLSTLGTALGSLPDLVKTLAGLSNITILAPTNSAFEALLAGDATPESTAVNSSDAQGIAAILAYHVLNGTYVSSDFSETPAFAHTFFVPSFEGRIRTNVTDGQNVGLVLDGENATILSGELKSANVIEADIQAANGVVIHKIDTVLTPPRNASTTLSTASSANVTSILTALTTANLVSPIDTTPDLTLFVPNDAAFAAASALANASTDALTAALTYHAIAGAVLFSTAITNTTLKTVNGADLALAVGQDGAIYIDNAKVLRPNILLSNGVAHIIDAVLTPETETSNPGNGTSTGASVPSPTASEFPGAAARVKGAAPRAFY</sequence>
<proteinExistence type="predicted"/>
<accession>A0A9P4U5S2</accession>
<feature type="region of interest" description="Disordered" evidence="1">
    <location>
        <begin position="310"/>
        <end position="350"/>
    </location>
</feature>
<evidence type="ECO:0000313" key="4">
    <source>
        <dbReference type="EMBL" id="KAF2437287.1"/>
    </source>
</evidence>
<feature type="compositionally biased region" description="Polar residues" evidence="1">
    <location>
        <begin position="310"/>
        <end position="331"/>
    </location>
</feature>